<dbReference type="RefSeq" id="WP_012064976.1">
    <property type="nucleotide sequence ID" value="NC_009633.1"/>
</dbReference>
<sequence length="106" mass="12670">MICSADFSSISSYDDFENSVWDSEEKEYIFLERCDVREFHHAEFECILRFSVSGAGENMSFELQEVSYELQLDQYTRTDREFLESEDPRLDALADMMDILEEYHRH</sequence>
<protein>
    <submittedName>
        <fullName evidence="1">Uncharacterized protein</fullName>
    </submittedName>
</protein>
<dbReference type="AlphaFoldDB" id="A6TV04"/>
<evidence type="ECO:0000313" key="1">
    <source>
        <dbReference type="EMBL" id="ABR50022.1"/>
    </source>
</evidence>
<keyword evidence="2" id="KW-1185">Reference proteome</keyword>
<reference evidence="2" key="1">
    <citation type="journal article" date="2016" name="Genome Announc.">
        <title>Complete genome sequence of Alkaliphilus metalliredigens strain QYMF, an alkaliphilic and metal-reducing bacterium isolated from borax-contaminated leachate ponds.</title>
        <authorList>
            <person name="Hwang C."/>
            <person name="Copeland A."/>
            <person name="Lucas S."/>
            <person name="Lapidus A."/>
            <person name="Barry K."/>
            <person name="Detter J.C."/>
            <person name="Glavina Del Rio T."/>
            <person name="Hammon N."/>
            <person name="Israni S."/>
            <person name="Dalin E."/>
            <person name="Tice H."/>
            <person name="Pitluck S."/>
            <person name="Chertkov O."/>
            <person name="Brettin T."/>
            <person name="Bruce D."/>
            <person name="Han C."/>
            <person name="Schmutz J."/>
            <person name="Larimer F."/>
            <person name="Land M.L."/>
            <person name="Hauser L."/>
            <person name="Kyrpides N."/>
            <person name="Mikhailova N."/>
            <person name="Ye Q."/>
            <person name="Zhou J."/>
            <person name="Richardson P."/>
            <person name="Fields M.W."/>
        </authorList>
    </citation>
    <scope>NUCLEOTIDE SEQUENCE [LARGE SCALE GENOMIC DNA]</scope>
    <source>
        <strain evidence="2">QYMF</strain>
    </source>
</reference>
<organism evidence="1 2">
    <name type="scientific">Alkaliphilus metalliredigens (strain QYMF)</name>
    <dbReference type="NCBI Taxonomy" id="293826"/>
    <lineage>
        <taxon>Bacteria</taxon>
        <taxon>Bacillati</taxon>
        <taxon>Bacillota</taxon>
        <taxon>Clostridia</taxon>
        <taxon>Peptostreptococcales</taxon>
        <taxon>Natronincolaceae</taxon>
        <taxon>Alkaliphilus</taxon>
    </lineage>
</organism>
<proteinExistence type="predicted"/>
<dbReference type="EMBL" id="CP000724">
    <property type="protein sequence ID" value="ABR50022.1"/>
    <property type="molecule type" value="Genomic_DNA"/>
</dbReference>
<dbReference type="KEGG" id="amt:Amet_3929"/>
<gene>
    <name evidence="1" type="ordered locus">Amet_3929</name>
</gene>
<dbReference type="HOGENOM" id="CLU_2217450_0_0_9"/>
<accession>A6TV04</accession>
<dbReference type="OrthoDB" id="2057978at2"/>
<dbReference type="Proteomes" id="UP000001572">
    <property type="component" value="Chromosome"/>
</dbReference>
<evidence type="ECO:0000313" key="2">
    <source>
        <dbReference type="Proteomes" id="UP000001572"/>
    </source>
</evidence>
<name>A6TV04_ALKMQ</name>